<accession>A0A141HR40</accession>
<organism evidence="1 2">
    <name type="scientific">Flavobacterium phage FpV4</name>
    <dbReference type="NCBI Taxonomy" id="1740108"/>
    <lineage>
        <taxon>Viruses</taxon>
        <taxon>Duplodnaviria</taxon>
        <taxon>Heunggongvirae</taxon>
        <taxon>Uroviricota</taxon>
        <taxon>Caudoviricetes</taxon>
        <taxon>Fipvunavirus</taxon>
        <taxon>Fipvunavirus Fpv4</taxon>
    </lineage>
</organism>
<dbReference type="Proteomes" id="UP000221857">
    <property type="component" value="Segment"/>
</dbReference>
<keyword evidence="2" id="KW-1185">Reference proteome</keyword>
<name>A0A141HR40_9CAUD</name>
<dbReference type="GeneID" id="40069611"/>
<sequence length="94" mass="10626">MKVIGRRVLVEQTMTKKQTKIILTGKSAPEETFDITFKVLQLGEECPEGIINVGDVPIFTKHVDFHGAKIIEEVKDVKTILHTIVYYDEIIGVE</sequence>
<proteinExistence type="predicted"/>
<reference evidence="1 2" key="1">
    <citation type="journal article" date="2016" name="PLoS ONE">
        <title>Comparative Genome Analysis Provides Insights into the Pathogenicity of Flavobacterium psychrophilum.</title>
        <authorList>
            <person name="Castillo D."/>
            <person name="Christiansen R.H."/>
            <person name="Dalsgaard I."/>
            <person name="Madsen L."/>
            <person name="Espejo R."/>
            <person name="Middelboe M."/>
        </authorList>
    </citation>
    <scope>NUCLEOTIDE SEQUENCE [LARGE SCALE GENOMIC DNA]</scope>
</reference>
<evidence type="ECO:0000313" key="2">
    <source>
        <dbReference type="Proteomes" id="UP000221857"/>
    </source>
</evidence>
<dbReference type="RefSeq" id="YP_009594094.1">
    <property type="nucleotide sequence ID" value="NC_041872.1"/>
</dbReference>
<protein>
    <submittedName>
        <fullName evidence="1">Uncharacterized protein</fullName>
    </submittedName>
</protein>
<evidence type="ECO:0000313" key="1">
    <source>
        <dbReference type="EMBL" id="ALN97151.1"/>
    </source>
</evidence>
<dbReference type="KEGG" id="vg:40069611"/>
<dbReference type="EMBL" id="KT876724">
    <property type="protein sequence ID" value="ALN97151.1"/>
    <property type="molecule type" value="Genomic_DNA"/>
</dbReference>